<dbReference type="Pfam" id="PF04885">
    <property type="entry name" value="Stig1"/>
    <property type="match status" value="1"/>
</dbReference>
<evidence type="ECO:0000256" key="1">
    <source>
        <dbReference type="ARBA" id="ARBA00022729"/>
    </source>
</evidence>
<name>A0A0K1QEF0_9BACT</name>
<proteinExistence type="predicted"/>
<dbReference type="PATRIC" id="fig|1391654.3.peg.10912"/>
<protein>
    <submittedName>
        <fullName evidence="3">Tryptophan synthase alpha chain</fullName>
    </submittedName>
</protein>
<dbReference type="Proteomes" id="UP000064967">
    <property type="component" value="Chromosome"/>
</dbReference>
<dbReference type="STRING" id="1391654.AKJ09_10771"/>
<dbReference type="EMBL" id="CP012333">
    <property type="protein sequence ID" value="AKV04108.1"/>
    <property type="molecule type" value="Genomic_DNA"/>
</dbReference>
<accession>A0A0K1QEF0</accession>
<evidence type="ECO:0000256" key="2">
    <source>
        <dbReference type="SAM" id="SignalP"/>
    </source>
</evidence>
<dbReference type="KEGG" id="llu:AKJ09_10771"/>
<evidence type="ECO:0000313" key="3">
    <source>
        <dbReference type="EMBL" id="AKV04108.1"/>
    </source>
</evidence>
<keyword evidence="1 2" id="KW-0732">Signal</keyword>
<sequence length="415" mass="40771">MKKRSGAGLRARVGAIFVILAATVAVVDGCNGQNSIVGGACVTGYVACADQCVNTAVDPANCGSCDVVCPSGVACLDGLCGGPVDGSSDGSALGDGSSGDGSAGDGSFGDGGDGGCEPPFNRSSACGACDVVCVAPNSACLADPSGNFVCAPPCTPPLVECENACVDTQTDPLNCGVCGKFCPSNLCANGVCQGATPGDVVVLGHDYSSGAAGSSQAKVLTNAVFIPPSNPLRVLSYEQFADAAAVARVKSLVQSAAFGRTVVFTPSTTSADLASPTLAQSYDVVLVYDQQGGAPANLTTIGASWVTSLSDFAKAGGVIVALDGAAGQGGMPQLLTSAGLLAVGGHQTIPAGTPVAVVAPADRIGAVVASPYGVYNRSVSLQAVEPEGPNVIYVAKQLVNGTPANPVVVHKIVNP</sequence>
<dbReference type="RefSeq" id="WP_146654766.1">
    <property type="nucleotide sequence ID" value="NZ_CP012333.1"/>
</dbReference>
<organism evidence="3 4">
    <name type="scientific">Labilithrix luteola</name>
    <dbReference type="NCBI Taxonomy" id="1391654"/>
    <lineage>
        <taxon>Bacteria</taxon>
        <taxon>Pseudomonadati</taxon>
        <taxon>Myxococcota</taxon>
        <taxon>Polyangia</taxon>
        <taxon>Polyangiales</taxon>
        <taxon>Labilitrichaceae</taxon>
        <taxon>Labilithrix</taxon>
    </lineage>
</organism>
<gene>
    <name evidence="3" type="ORF">AKJ09_10771</name>
</gene>
<reference evidence="3 4" key="1">
    <citation type="submission" date="2015-08" db="EMBL/GenBank/DDBJ databases">
        <authorList>
            <person name="Babu N.S."/>
            <person name="Beckwith C.J."/>
            <person name="Beseler K.G."/>
            <person name="Brison A."/>
            <person name="Carone J.V."/>
            <person name="Caskin T.P."/>
            <person name="Diamond M."/>
            <person name="Durham M.E."/>
            <person name="Foxe J.M."/>
            <person name="Go M."/>
            <person name="Henderson B.A."/>
            <person name="Jones I.B."/>
            <person name="McGettigan J.A."/>
            <person name="Micheletti S.J."/>
            <person name="Nasrallah M.E."/>
            <person name="Ortiz D."/>
            <person name="Piller C.R."/>
            <person name="Privatt S.R."/>
            <person name="Schneider S.L."/>
            <person name="Sharp S."/>
            <person name="Smith T.C."/>
            <person name="Stanton J.D."/>
            <person name="Ullery H.E."/>
            <person name="Wilson R.J."/>
            <person name="Serrano M.G."/>
            <person name="Buck G."/>
            <person name="Lee V."/>
            <person name="Wang Y."/>
            <person name="Carvalho R."/>
            <person name="Voegtly L."/>
            <person name="Shi R."/>
            <person name="Duckworth R."/>
            <person name="Johnson A."/>
            <person name="Loviza R."/>
            <person name="Walstead R."/>
            <person name="Shah Z."/>
            <person name="Kiflezghi M."/>
            <person name="Wade K."/>
            <person name="Ball S.L."/>
            <person name="Bradley K.W."/>
            <person name="Asai D.J."/>
            <person name="Bowman C.A."/>
            <person name="Russell D.A."/>
            <person name="Pope W.H."/>
            <person name="Jacobs-Sera D."/>
            <person name="Hendrix R.W."/>
            <person name="Hatfull G.F."/>
        </authorList>
    </citation>
    <scope>NUCLEOTIDE SEQUENCE [LARGE SCALE GENOMIC DNA]</scope>
    <source>
        <strain evidence="3 4">DSM 27648</strain>
    </source>
</reference>
<dbReference type="AlphaFoldDB" id="A0A0K1QEF0"/>
<feature type="signal peptide" evidence="2">
    <location>
        <begin position="1"/>
        <end position="21"/>
    </location>
</feature>
<evidence type="ECO:0000313" key="4">
    <source>
        <dbReference type="Proteomes" id="UP000064967"/>
    </source>
</evidence>
<keyword evidence="4" id="KW-1185">Reference proteome</keyword>
<feature type="chain" id="PRO_5005467324" evidence="2">
    <location>
        <begin position="22"/>
        <end position="415"/>
    </location>
</feature>
<dbReference type="OrthoDB" id="5535862at2"/>
<dbReference type="InterPro" id="IPR006969">
    <property type="entry name" value="Stig-like"/>
</dbReference>